<dbReference type="RefSeq" id="WP_394842329.1">
    <property type="nucleotide sequence ID" value="NZ_CP089982.1"/>
</dbReference>
<keyword evidence="6" id="KW-0597">Phosphoprotein</keyword>
<dbReference type="InterPro" id="IPR003593">
    <property type="entry name" value="AAA+_ATPase"/>
</dbReference>
<keyword evidence="2" id="KW-0067">ATP-binding</keyword>
<dbReference type="InterPro" id="IPR058031">
    <property type="entry name" value="AAA_lid_NorR"/>
</dbReference>
<keyword evidence="1" id="KW-0547">Nucleotide-binding</keyword>
<dbReference type="InterPro" id="IPR025944">
    <property type="entry name" value="Sigma_54_int_dom_CS"/>
</dbReference>
<gene>
    <name evidence="9" type="ORF">LZC95_35305</name>
</gene>
<dbReference type="SMART" id="SM00382">
    <property type="entry name" value="AAA"/>
    <property type="match status" value="1"/>
</dbReference>
<dbReference type="Pfam" id="PF25601">
    <property type="entry name" value="AAA_lid_14"/>
    <property type="match status" value="1"/>
</dbReference>
<proteinExistence type="predicted"/>
<evidence type="ECO:0000256" key="1">
    <source>
        <dbReference type="ARBA" id="ARBA00022741"/>
    </source>
</evidence>
<accession>A0ABZ2JZD1</accession>
<dbReference type="Pfam" id="PF00072">
    <property type="entry name" value="Response_reg"/>
    <property type="match status" value="1"/>
</dbReference>
<keyword evidence="3" id="KW-0805">Transcription regulation</keyword>
<dbReference type="PROSITE" id="PS00676">
    <property type="entry name" value="SIGMA54_INTERACT_2"/>
    <property type="match status" value="1"/>
</dbReference>
<dbReference type="SMART" id="SM00448">
    <property type="entry name" value="REC"/>
    <property type="match status" value="1"/>
</dbReference>
<evidence type="ECO:0000256" key="5">
    <source>
        <dbReference type="ARBA" id="ARBA00023163"/>
    </source>
</evidence>
<evidence type="ECO:0000256" key="4">
    <source>
        <dbReference type="ARBA" id="ARBA00023125"/>
    </source>
</evidence>
<dbReference type="PRINTS" id="PR01590">
    <property type="entry name" value="HTHFIS"/>
</dbReference>
<evidence type="ECO:0000256" key="3">
    <source>
        <dbReference type="ARBA" id="ARBA00023015"/>
    </source>
</evidence>
<dbReference type="InterPro" id="IPR011006">
    <property type="entry name" value="CheY-like_superfamily"/>
</dbReference>
<feature type="domain" description="Response regulatory" evidence="8">
    <location>
        <begin position="5"/>
        <end position="119"/>
    </location>
</feature>
<dbReference type="CDD" id="cd00009">
    <property type="entry name" value="AAA"/>
    <property type="match status" value="1"/>
</dbReference>
<dbReference type="SUPFAM" id="SSF46689">
    <property type="entry name" value="Homeodomain-like"/>
    <property type="match status" value="1"/>
</dbReference>
<evidence type="ECO:0000259" key="7">
    <source>
        <dbReference type="PROSITE" id="PS50045"/>
    </source>
</evidence>
<evidence type="ECO:0000256" key="2">
    <source>
        <dbReference type="ARBA" id="ARBA00022840"/>
    </source>
</evidence>
<dbReference type="CDD" id="cd00156">
    <property type="entry name" value="REC"/>
    <property type="match status" value="1"/>
</dbReference>
<reference evidence="9 10" key="1">
    <citation type="submission" date="2021-12" db="EMBL/GenBank/DDBJ databases">
        <title>Discovery of the Pendulisporaceae a myxobacterial family with distinct sporulation behavior and unique specialized metabolism.</title>
        <authorList>
            <person name="Garcia R."/>
            <person name="Popoff A."/>
            <person name="Bader C.D."/>
            <person name="Loehr J."/>
            <person name="Walesch S."/>
            <person name="Walt C."/>
            <person name="Boldt J."/>
            <person name="Bunk B."/>
            <person name="Haeckl F.J.F.P.J."/>
            <person name="Gunesch A.P."/>
            <person name="Birkelbach J."/>
            <person name="Nuebel U."/>
            <person name="Pietschmann T."/>
            <person name="Bach T."/>
            <person name="Mueller R."/>
        </authorList>
    </citation>
    <scope>NUCLEOTIDE SEQUENCE [LARGE SCALE GENOMIC DNA]</scope>
    <source>
        <strain evidence="9 10">MSr12523</strain>
    </source>
</reference>
<dbReference type="InterPro" id="IPR002197">
    <property type="entry name" value="HTH_Fis"/>
</dbReference>
<dbReference type="Gene3D" id="3.40.50.2300">
    <property type="match status" value="1"/>
</dbReference>
<dbReference type="Proteomes" id="UP001379533">
    <property type="component" value="Chromosome"/>
</dbReference>
<organism evidence="9 10">
    <name type="scientific">Pendulispora brunnea</name>
    <dbReference type="NCBI Taxonomy" id="2905690"/>
    <lineage>
        <taxon>Bacteria</taxon>
        <taxon>Pseudomonadati</taxon>
        <taxon>Myxococcota</taxon>
        <taxon>Myxococcia</taxon>
        <taxon>Myxococcales</taxon>
        <taxon>Sorangiineae</taxon>
        <taxon>Pendulisporaceae</taxon>
        <taxon>Pendulispora</taxon>
    </lineage>
</organism>
<feature type="domain" description="Sigma-54 factor interaction" evidence="7">
    <location>
        <begin position="146"/>
        <end position="375"/>
    </location>
</feature>
<evidence type="ECO:0000313" key="9">
    <source>
        <dbReference type="EMBL" id="WXA91707.1"/>
    </source>
</evidence>
<name>A0ABZ2JZD1_9BACT</name>
<protein>
    <submittedName>
        <fullName evidence="9">Sigma-54 dependent transcriptional regulator</fullName>
    </submittedName>
</protein>
<dbReference type="EMBL" id="CP089982">
    <property type="protein sequence ID" value="WXA91707.1"/>
    <property type="molecule type" value="Genomic_DNA"/>
</dbReference>
<dbReference type="Gene3D" id="1.10.8.60">
    <property type="match status" value="1"/>
</dbReference>
<dbReference type="Pfam" id="PF00158">
    <property type="entry name" value="Sigma54_activat"/>
    <property type="match status" value="1"/>
</dbReference>
<keyword evidence="10" id="KW-1185">Reference proteome</keyword>
<dbReference type="InterPro" id="IPR025943">
    <property type="entry name" value="Sigma_54_int_dom_ATP-bd_2"/>
</dbReference>
<dbReference type="SUPFAM" id="SSF52172">
    <property type="entry name" value="CheY-like"/>
    <property type="match status" value="1"/>
</dbReference>
<evidence type="ECO:0000259" key="8">
    <source>
        <dbReference type="PROSITE" id="PS50110"/>
    </source>
</evidence>
<dbReference type="InterPro" id="IPR001789">
    <property type="entry name" value="Sig_transdc_resp-reg_receiver"/>
</dbReference>
<dbReference type="SUPFAM" id="SSF52540">
    <property type="entry name" value="P-loop containing nucleoside triphosphate hydrolases"/>
    <property type="match status" value="1"/>
</dbReference>
<dbReference type="Gene3D" id="3.40.50.300">
    <property type="entry name" value="P-loop containing nucleotide triphosphate hydrolases"/>
    <property type="match status" value="1"/>
</dbReference>
<dbReference type="InterPro" id="IPR002078">
    <property type="entry name" value="Sigma_54_int"/>
</dbReference>
<sequence length="454" mass="49660">MSKARILVVDDVESARNGLARLLEQDGYAVERAADGKEGLDIALEKSPDLIVSDLAMPVMGGMELLAQVKKQVATIPVIVATSSDDLGSAVAAMRAGAADYLTKPIDADAMLIAIERVLERRELAAETENLRRQLRRRDQVGLEGLIGTSPAMNKVYRMARQVAPSRATVLVTGESGTGKGELARAVHVLSPRAADPFVTLHCASLAESLLESELFGHERGAFTGADKRRVGRFEQAHGGTLFLDEIGEIPPLTQVKLLRVLQERTFERVGGNEPIKVDTRLIAATNKDLAAEVREGRFREDLYYRLNVVHIEMPPLRLRGSDVLVLAEHFLAKFARENQKRVDAFSAQARSKISGHRWPGNVRELENAIERAVVLAERGCIEESDLPFEGVPVTQGSVRIPGATMAEIEKYAILSTLEAVNGSTARAADILDIGIRTIQYRLHEYGVARPRPS</sequence>
<dbReference type="InterPro" id="IPR025662">
    <property type="entry name" value="Sigma_54_int_dom_ATP-bd_1"/>
</dbReference>
<evidence type="ECO:0000313" key="10">
    <source>
        <dbReference type="Proteomes" id="UP001379533"/>
    </source>
</evidence>
<feature type="modified residue" description="4-aspartylphosphate" evidence="6">
    <location>
        <position position="54"/>
    </location>
</feature>
<dbReference type="Pfam" id="PF02954">
    <property type="entry name" value="HTH_8"/>
    <property type="match status" value="1"/>
</dbReference>
<dbReference type="PROSITE" id="PS50045">
    <property type="entry name" value="SIGMA54_INTERACT_4"/>
    <property type="match status" value="1"/>
</dbReference>
<dbReference type="PROSITE" id="PS50110">
    <property type="entry name" value="RESPONSE_REGULATORY"/>
    <property type="match status" value="1"/>
</dbReference>
<evidence type="ECO:0000256" key="6">
    <source>
        <dbReference type="PROSITE-ProRule" id="PRU00169"/>
    </source>
</evidence>
<dbReference type="PANTHER" id="PTHR32071">
    <property type="entry name" value="TRANSCRIPTIONAL REGULATORY PROTEIN"/>
    <property type="match status" value="1"/>
</dbReference>
<dbReference type="InterPro" id="IPR009057">
    <property type="entry name" value="Homeodomain-like_sf"/>
</dbReference>
<dbReference type="PROSITE" id="PS00688">
    <property type="entry name" value="SIGMA54_INTERACT_3"/>
    <property type="match status" value="1"/>
</dbReference>
<dbReference type="InterPro" id="IPR027417">
    <property type="entry name" value="P-loop_NTPase"/>
</dbReference>
<dbReference type="Gene3D" id="1.10.10.60">
    <property type="entry name" value="Homeodomain-like"/>
    <property type="match status" value="1"/>
</dbReference>
<dbReference type="PROSITE" id="PS00675">
    <property type="entry name" value="SIGMA54_INTERACT_1"/>
    <property type="match status" value="1"/>
</dbReference>
<keyword evidence="5" id="KW-0804">Transcription</keyword>
<keyword evidence="4" id="KW-0238">DNA-binding</keyword>